<comment type="caution">
    <text evidence="7">The sequence shown here is derived from an EMBL/GenBank/DDBJ whole genome shotgun (WGS) entry which is preliminary data.</text>
</comment>
<keyword evidence="4" id="KW-0597">Phosphoprotein</keyword>
<dbReference type="SUPFAM" id="SSF52172">
    <property type="entry name" value="CheY-like"/>
    <property type="match status" value="1"/>
</dbReference>
<evidence type="ECO:0000313" key="10">
    <source>
        <dbReference type="Proteomes" id="UP000837205"/>
    </source>
</evidence>
<dbReference type="InterPro" id="IPR011006">
    <property type="entry name" value="CheY-like_superfamily"/>
</dbReference>
<dbReference type="EMBL" id="CAHPQX010000040">
    <property type="protein sequence ID" value="CAB5603628.1"/>
    <property type="molecule type" value="Genomic_DNA"/>
</dbReference>
<dbReference type="InterPro" id="IPR000792">
    <property type="entry name" value="Tscrpt_reg_LuxR_C"/>
</dbReference>
<dbReference type="AlphaFoldDB" id="A0A9N8GWW9"/>
<reference evidence="7" key="1">
    <citation type="submission" date="2020-05" db="EMBL/GenBank/DDBJ databases">
        <authorList>
            <person name="Delgado-Blas J."/>
        </authorList>
    </citation>
    <scope>NUCLEOTIDE SEQUENCE</scope>
    <source>
        <strain evidence="7">BB1459</strain>
        <strain evidence="8">BB1480</strain>
    </source>
</reference>
<dbReference type="InterPro" id="IPR016032">
    <property type="entry name" value="Sig_transdc_resp-reg_C-effctor"/>
</dbReference>
<dbReference type="Pfam" id="PF00196">
    <property type="entry name" value="GerE"/>
    <property type="match status" value="1"/>
</dbReference>
<feature type="domain" description="HTH luxR-type" evidence="5">
    <location>
        <begin position="133"/>
        <end position="198"/>
    </location>
</feature>
<organism evidence="7 9">
    <name type="scientific">Citrobacter werkmanii</name>
    <dbReference type="NCBI Taxonomy" id="67827"/>
    <lineage>
        <taxon>Bacteria</taxon>
        <taxon>Pseudomonadati</taxon>
        <taxon>Pseudomonadota</taxon>
        <taxon>Gammaproteobacteria</taxon>
        <taxon>Enterobacterales</taxon>
        <taxon>Enterobacteriaceae</taxon>
        <taxon>Citrobacter</taxon>
        <taxon>Citrobacter freundii complex</taxon>
    </lineage>
</organism>
<dbReference type="GO" id="GO:0006355">
    <property type="term" value="P:regulation of DNA-templated transcription"/>
    <property type="evidence" value="ECO:0007669"/>
    <property type="project" value="InterPro"/>
</dbReference>
<evidence type="ECO:0000313" key="9">
    <source>
        <dbReference type="Proteomes" id="UP000834503"/>
    </source>
</evidence>
<dbReference type="EMBL" id="CAIIUA010000001">
    <property type="protein sequence ID" value="CAC9238349.1"/>
    <property type="molecule type" value="Genomic_DNA"/>
</dbReference>
<keyword evidence="3" id="KW-0804">Transcription</keyword>
<dbReference type="PROSITE" id="PS50043">
    <property type="entry name" value="HTH_LUXR_2"/>
    <property type="match status" value="1"/>
</dbReference>
<dbReference type="SUPFAM" id="SSF46894">
    <property type="entry name" value="C-terminal effector domain of the bipartite response regulators"/>
    <property type="match status" value="1"/>
</dbReference>
<dbReference type="Gene3D" id="3.40.50.2300">
    <property type="match status" value="1"/>
</dbReference>
<dbReference type="PRINTS" id="PR00038">
    <property type="entry name" value="HTHLUXR"/>
</dbReference>
<evidence type="ECO:0000256" key="4">
    <source>
        <dbReference type="PROSITE-ProRule" id="PRU00169"/>
    </source>
</evidence>
<evidence type="ECO:0000256" key="2">
    <source>
        <dbReference type="ARBA" id="ARBA00023125"/>
    </source>
</evidence>
<evidence type="ECO:0000313" key="8">
    <source>
        <dbReference type="EMBL" id="CAC9238349.1"/>
    </source>
</evidence>
<evidence type="ECO:0000256" key="1">
    <source>
        <dbReference type="ARBA" id="ARBA00023015"/>
    </source>
</evidence>
<dbReference type="SMART" id="SM00421">
    <property type="entry name" value="HTH_LUXR"/>
    <property type="match status" value="1"/>
</dbReference>
<evidence type="ECO:0000259" key="5">
    <source>
        <dbReference type="PROSITE" id="PS50043"/>
    </source>
</evidence>
<dbReference type="GO" id="GO:0003677">
    <property type="term" value="F:DNA binding"/>
    <property type="evidence" value="ECO:0007669"/>
    <property type="project" value="UniProtKB-KW"/>
</dbReference>
<sequence length="199" mass="22247">MLKILVIDRCHFTRTGIEALLNHSGRFSSSFLVSGINNLLLAKEHILQWKPHLVIADLYSFISEAHSTPPVKPFFMSCGVIPLILLQSADRQHTSVPTSQAIAHSVLTKYTSLNTLTHTIQEALQDRPTLALAENPTPLLTPQEEKVLSMWMDGVSNNAIAATLSIHGKTVYTYKRNIRMKLHLGNRFSPFLSLPHKES</sequence>
<dbReference type="PANTHER" id="PTHR43214:SF41">
    <property type="entry name" value="NITRATE_NITRITE RESPONSE REGULATOR PROTEIN NARP"/>
    <property type="match status" value="1"/>
</dbReference>
<dbReference type="PANTHER" id="PTHR43214">
    <property type="entry name" value="TWO-COMPONENT RESPONSE REGULATOR"/>
    <property type="match status" value="1"/>
</dbReference>
<dbReference type="PROSITE" id="PS00622">
    <property type="entry name" value="HTH_LUXR_1"/>
    <property type="match status" value="1"/>
</dbReference>
<keyword evidence="1" id="KW-0805">Transcription regulation</keyword>
<name>A0A9N8GWW9_9ENTR</name>
<dbReference type="CDD" id="cd06170">
    <property type="entry name" value="LuxR_C_like"/>
    <property type="match status" value="1"/>
</dbReference>
<dbReference type="GO" id="GO:0000160">
    <property type="term" value="P:phosphorelay signal transduction system"/>
    <property type="evidence" value="ECO:0007669"/>
    <property type="project" value="InterPro"/>
</dbReference>
<dbReference type="RefSeq" id="WP_239177341.1">
    <property type="nucleotide sequence ID" value="NZ_CAHPQT010000043.1"/>
</dbReference>
<accession>A0A9N8GWW9</accession>
<protein>
    <submittedName>
        <fullName evidence="7">Colanic acid capsular biosynthesis activation protein A</fullName>
    </submittedName>
</protein>
<dbReference type="PROSITE" id="PS50110">
    <property type="entry name" value="RESPONSE_REGULATORY"/>
    <property type="match status" value="1"/>
</dbReference>
<dbReference type="Proteomes" id="UP000837205">
    <property type="component" value="Unassembled WGS sequence"/>
</dbReference>
<evidence type="ECO:0000313" key="7">
    <source>
        <dbReference type="EMBL" id="CAB5603628.1"/>
    </source>
</evidence>
<proteinExistence type="predicted"/>
<feature type="domain" description="Response regulatory" evidence="6">
    <location>
        <begin position="3"/>
        <end position="124"/>
    </location>
</feature>
<gene>
    <name evidence="7" type="ORF">GHA_05297</name>
    <name evidence="8" type="ORF">TML_04584</name>
</gene>
<evidence type="ECO:0000259" key="6">
    <source>
        <dbReference type="PROSITE" id="PS50110"/>
    </source>
</evidence>
<dbReference type="Proteomes" id="UP000834503">
    <property type="component" value="Unassembled WGS sequence"/>
</dbReference>
<dbReference type="InterPro" id="IPR001789">
    <property type="entry name" value="Sig_transdc_resp-reg_receiver"/>
</dbReference>
<feature type="modified residue" description="4-aspartylphosphate" evidence="4">
    <location>
        <position position="57"/>
    </location>
</feature>
<evidence type="ECO:0000256" key="3">
    <source>
        <dbReference type="ARBA" id="ARBA00023163"/>
    </source>
</evidence>
<dbReference type="InterPro" id="IPR039420">
    <property type="entry name" value="WalR-like"/>
</dbReference>
<keyword evidence="2" id="KW-0238">DNA-binding</keyword>
<keyword evidence="10" id="KW-1185">Reference proteome</keyword>